<dbReference type="PANTHER" id="PTHR37718">
    <property type="entry name" value="BNAC03G61340D PROTEIN"/>
    <property type="match status" value="1"/>
</dbReference>
<dbReference type="EMBL" id="JAEFBJ010000009">
    <property type="protein sequence ID" value="KAG7571836.1"/>
    <property type="molecule type" value="Genomic_DNA"/>
</dbReference>
<accession>A0A8T2AGF0</accession>
<dbReference type="AlphaFoldDB" id="A0A8T2AGF0"/>
<proteinExistence type="predicted"/>
<evidence type="ECO:0000256" key="1">
    <source>
        <dbReference type="SAM" id="Coils"/>
    </source>
</evidence>
<dbReference type="OrthoDB" id="1266663at2759"/>
<comment type="caution">
    <text evidence="2">The sequence shown here is derived from an EMBL/GenBank/DDBJ whole genome shotgun (WGS) entry which is preliminary data.</text>
</comment>
<reference evidence="2 3" key="1">
    <citation type="submission" date="2020-12" db="EMBL/GenBank/DDBJ databases">
        <title>Concerted genomic and epigenomic changes stabilize Arabidopsis allopolyploids.</title>
        <authorList>
            <person name="Chen Z."/>
        </authorList>
    </citation>
    <scope>NUCLEOTIDE SEQUENCE [LARGE SCALE GENOMIC DNA]</scope>
    <source>
        <strain evidence="2">As9502</strain>
        <tissue evidence="2">Leaf</tissue>
    </source>
</reference>
<evidence type="ECO:0000313" key="2">
    <source>
        <dbReference type="EMBL" id="KAG7571837.1"/>
    </source>
</evidence>
<dbReference type="EMBL" id="JAEFBJ010000009">
    <property type="protein sequence ID" value="KAG7571837.1"/>
    <property type="molecule type" value="Genomic_DNA"/>
</dbReference>
<dbReference type="Proteomes" id="UP000694251">
    <property type="component" value="Chromosome 9"/>
</dbReference>
<name>A0A8T2AGF0_ARASU</name>
<keyword evidence="1" id="KW-0175">Coiled coil</keyword>
<protein>
    <submittedName>
        <fullName evidence="2">Uncharacterized protein</fullName>
    </submittedName>
</protein>
<dbReference type="EMBL" id="JAEFBJ010000009">
    <property type="protein sequence ID" value="KAG7571834.1"/>
    <property type="molecule type" value="Genomic_DNA"/>
</dbReference>
<evidence type="ECO:0000313" key="3">
    <source>
        <dbReference type="Proteomes" id="UP000694251"/>
    </source>
</evidence>
<gene>
    <name evidence="2" type="ORF">ISN44_As09g002450</name>
</gene>
<dbReference type="PANTHER" id="PTHR37718:SF2">
    <property type="entry name" value="OS03G0205150 PROTEIN"/>
    <property type="match status" value="1"/>
</dbReference>
<sequence>MDPNHTDDLLNHLEKQNELLTETRNTMTQELQKLEVEEEMMMRKFYELMSTHRLNKKKTKETQNVSHGKEIVEVEAEAEAEDTSSTSKELIVYVRKRKKNQKPTQ</sequence>
<organism evidence="2 3">
    <name type="scientific">Arabidopsis suecica</name>
    <name type="common">Swedish thale-cress</name>
    <name type="synonym">Cardaminopsis suecica</name>
    <dbReference type="NCBI Taxonomy" id="45249"/>
    <lineage>
        <taxon>Eukaryota</taxon>
        <taxon>Viridiplantae</taxon>
        <taxon>Streptophyta</taxon>
        <taxon>Embryophyta</taxon>
        <taxon>Tracheophyta</taxon>
        <taxon>Spermatophyta</taxon>
        <taxon>Magnoliopsida</taxon>
        <taxon>eudicotyledons</taxon>
        <taxon>Gunneridae</taxon>
        <taxon>Pentapetalae</taxon>
        <taxon>rosids</taxon>
        <taxon>malvids</taxon>
        <taxon>Brassicales</taxon>
        <taxon>Brassicaceae</taxon>
        <taxon>Camelineae</taxon>
        <taxon>Arabidopsis</taxon>
    </lineage>
</organism>
<feature type="coiled-coil region" evidence="1">
    <location>
        <begin position="10"/>
        <end position="44"/>
    </location>
</feature>
<keyword evidence="3" id="KW-1185">Reference proteome</keyword>